<dbReference type="EMBL" id="CM055738">
    <property type="protein sequence ID" value="KAJ8004559.1"/>
    <property type="molecule type" value="Genomic_DNA"/>
</dbReference>
<gene>
    <name evidence="1" type="ORF">DPEC_G00137540</name>
</gene>
<reference evidence="1" key="1">
    <citation type="submission" date="2021-05" db="EMBL/GenBank/DDBJ databases">
        <authorList>
            <person name="Pan Q."/>
            <person name="Jouanno E."/>
            <person name="Zahm M."/>
            <person name="Klopp C."/>
            <person name="Cabau C."/>
            <person name="Louis A."/>
            <person name="Berthelot C."/>
            <person name="Parey E."/>
            <person name="Roest Crollius H."/>
            <person name="Montfort J."/>
            <person name="Robinson-Rechavi M."/>
            <person name="Bouchez O."/>
            <person name="Lampietro C."/>
            <person name="Lopez Roques C."/>
            <person name="Donnadieu C."/>
            <person name="Postlethwait J."/>
            <person name="Bobe J."/>
            <person name="Dillon D."/>
            <person name="Chandos A."/>
            <person name="von Hippel F."/>
            <person name="Guiguen Y."/>
        </authorList>
    </citation>
    <scope>NUCLEOTIDE SEQUENCE</scope>
    <source>
        <strain evidence="1">YG-Jan2019</strain>
    </source>
</reference>
<sequence length="92" mass="10246">MCHPTGCNNVSTPPPLRPCVAGQSSLHGAILRDPRDVSDLYPQPAARRSCPWLIYCLLVKERQRARQAVQQTTYNAACLGVLKDHRTSRDCD</sequence>
<name>A0ACC2GLE7_DALPE</name>
<organism evidence="1 2">
    <name type="scientific">Dallia pectoralis</name>
    <name type="common">Alaska blackfish</name>
    <dbReference type="NCBI Taxonomy" id="75939"/>
    <lineage>
        <taxon>Eukaryota</taxon>
        <taxon>Metazoa</taxon>
        <taxon>Chordata</taxon>
        <taxon>Craniata</taxon>
        <taxon>Vertebrata</taxon>
        <taxon>Euteleostomi</taxon>
        <taxon>Actinopterygii</taxon>
        <taxon>Neopterygii</taxon>
        <taxon>Teleostei</taxon>
        <taxon>Protacanthopterygii</taxon>
        <taxon>Esociformes</taxon>
        <taxon>Umbridae</taxon>
        <taxon>Dallia</taxon>
    </lineage>
</organism>
<dbReference type="Proteomes" id="UP001157502">
    <property type="component" value="Chromosome 11"/>
</dbReference>
<comment type="caution">
    <text evidence="1">The sequence shown here is derived from an EMBL/GenBank/DDBJ whole genome shotgun (WGS) entry which is preliminary data.</text>
</comment>
<protein>
    <submittedName>
        <fullName evidence="1">Uncharacterized protein</fullName>
    </submittedName>
</protein>
<proteinExistence type="predicted"/>
<evidence type="ECO:0000313" key="1">
    <source>
        <dbReference type="EMBL" id="KAJ8004559.1"/>
    </source>
</evidence>
<keyword evidence="2" id="KW-1185">Reference proteome</keyword>
<evidence type="ECO:0000313" key="2">
    <source>
        <dbReference type="Proteomes" id="UP001157502"/>
    </source>
</evidence>
<accession>A0ACC2GLE7</accession>